<gene>
    <name evidence="2" type="ORF">SAMN04490248_102190</name>
</gene>
<sequence length="164" mass="17926">MTRLALCTLCMLIALPATAAAEPLAPRGAATVRALGIPLYKAELFTRGGAAFSWQAPFALRLTYHRGFSTRQLTRATAQELRRIEGPRADQAALVTKLDACFTDVARGDRIIARAEARDRVTLRRGDAAPCIVEHPGAARRFLGIWLSEQSRDPEQTARLRGEG</sequence>
<feature type="signal peptide" evidence="1">
    <location>
        <begin position="1"/>
        <end position="19"/>
    </location>
</feature>
<dbReference type="AlphaFoldDB" id="A0A1H8MP34"/>
<name>A0A1H8MP34_9RHOB</name>
<evidence type="ECO:0000313" key="2">
    <source>
        <dbReference type="EMBL" id="SEO19211.1"/>
    </source>
</evidence>
<evidence type="ECO:0000256" key="1">
    <source>
        <dbReference type="SAM" id="SignalP"/>
    </source>
</evidence>
<dbReference type="RefSeq" id="WP_093115181.1">
    <property type="nucleotide sequence ID" value="NZ_FODS01000002.1"/>
</dbReference>
<keyword evidence="1" id="KW-0732">Signal</keyword>
<dbReference type="OrthoDB" id="8527419at2"/>
<keyword evidence="3" id="KW-1185">Reference proteome</keyword>
<organism evidence="2 3">
    <name type="scientific">Salinihabitans flavidus</name>
    <dbReference type="NCBI Taxonomy" id="569882"/>
    <lineage>
        <taxon>Bacteria</taxon>
        <taxon>Pseudomonadati</taxon>
        <taxon>Pseudomonadota</taxon>
        <taxon>Alphaproteobacteria</taxon>
        <taxon>Rhodobacterales</taxon>
        <taxon>Roseobacteraceae</taxon>
        <taxon>Salinihabitans</taxon>
    </lineage>
</organism>
<evidence type="ECO:0000313" key="3">
    <source>
        <dbReference type="Proteomes" id="UP000198893"/>
    </source>
</evidence>
<dbReference type="Proteomes" id="UP000198893">
    <property type="component" value="Unassembled WGS sequence"/>
</dbReference>
<protein>
    <recommendedName>
        <fullName evidence="4">Chalcone isomerase-like</fullName>
    </recommendedName>
</protein>
<dbReference type="STRING" id="569882.SAMN04490248_102190"/>
<evidence type="ECO:0008006" key="4">
    <source>
        <dbReference type="Google" id="ProtNLM"/>
    </source>
</evidence>
<dbReference type="EMBL" id="FODS01000002">
    <property type="protein sequence ID" value="SEO19211.1"/>
    <property type="molecule type" value="Genomic_DNA"/>
</dbReference>
<reference evidence="2 3" key="1">
    <citation type="submission" date="2016-10" db="EMBL/GenBank/DDBJ databases">
        <authorList>
            <person name="de Groot N.N."/>
        </authorList>
    </citation>
    <scope>NUCLEOTIDE SEQUENCE [LARGE SCALE GENOMIC DNA]</scope>
    <source>
        <strain evidence="2 3">DSM 27842</strain>
    </source>
</reference>
<feature type="chain" id="PRO_5011755001" description="Chalcone isomerase-like" evidence="1">
    <location>
        <begin position="20"/>
        <end position="164"/>
    </location>
</feature>
<accession>A0A1H8MP34</accession>
<proteinExistence type="predicted"/>